<gene>
    <name evidence="5" type="ORF">GCM10022414_17920</name>
</gene>
<evidence type="ECO:0000256" key="3">
    <source>
        <dbReference type="ARBA" id="ARBA00023052"/>
    </source>
</evidence>
<dbReference type="SUPFAM" id="SSF52518">
    <property type="entry name" value="Thiamin diphosphate-binding fold (THDP-binding)"/>
    <property type="match status" value="1"/>
</dbReference>
<dbReference type="SMART" id="SM00861">
    <property type="entry name" value="Transket_pyr"/>
    <property type="match status" value="1"/>
</dbReference>
<dbReference type="PANTHER" id="PTHR43257">
    <property type="entry name" value="PYRUVATE DEHYDROGENASE E1 COMPONENT BETA SUBUNIT"/>
    <property type="match status" value="1"/>
</dbReference>
<reference evidence="6" key="1">
    <citation type="journal article" date="2019" name="Int. J. Syst. Evol. Microbiol.">
        <title>The Global Catalogue of Microorganisms (GCM) 10K type strain sequencing project: providing services to taxonomists for standard genome sequencing and annotation.</title>
        <authorList>
            <consortium name="The Broad Institute Genomics Platform"/>
            <consortium name="The Broad Institute Genome Sequencing Center for Infectious Disease"/>
            <person name="Wu L."/>
            <person name="Ma J."/>
        </authorList>
    </citation>
    <scope>NUCLEOTIDE SEQUENCE [LARGE SCALE GENOMIC DNA]</scope>
    <source>
        <strain evidence="6">JCM 17304</strain>
    </source>
</reference>
<dbReference type="Proteomes" id="UP001500392">
    <property type="component" value="Unassembled WGS sequence"/>
</dbReference>
<evidence type="ECO:0000313" key="6">
    <source>
        <dbReference type="Proteomes" id="UP001500392"/>
    </source>
</evidence>
<evidence type="ECO:0000256" key="1">
    <source>
        <dbReference type="ARBA" id="ARBA00001964"/>
    </source>
</evidence>
<dbReference type="RefSeq" id="WP_344934856.1">
    <property type="nucleotide sequence ID" value="NZ_BAABDM010000002.1"/>
</dbReference>
<dbReference type="EMBL" id="BAABDM010000002">
    <property type="protein sequence ID" value="GAA4094352.1"/>
    <property type="molecule type" value="Genomic_DNA"/>
</dbReference>
<dbReference type="Pfam" id="PF02780">
    <property type="entry name" value="Transketolase_C"/>
    <property type="match status" value="1"/>
</dbReference>
<keyword evidence="3" id="KW-0786">Thiamine pyrophosphate</keyword>
<dbReference type="Pfam" id="PF02779">
    <property type="entry name" value="Transket_pyr"/>
    <property type="match status" value="1"/>
</dbReference>
<proteinExistence type="predicted"/>
<dbReference type="NCBIfam" id="NF006667">
    <property type="entry name" value="PRK09212.1"/>
    <property type="match status" value="1"/>
</dbReference>
<dbReference type="PANTHER" id="PTHR43257:SF2">
    <property type="entry name" value="PYRUVATE DEHYDROGENASE E1 COMPONENT SUBUNIT BETA"/>
    <property type="match status" value="1"/>
</dbReference>
<evidence type="ECO:0000313" key="5">
    <source>
        <dbReference type="EMBL" id="GAA4094352.1"/>
    </source>
</evidence>
<dbReference type="InterPro" id="IPR033248">
    <property type="entry name" value="Transketolase_C"/>
</dbReference>
<dbReference type="CDD" id="cd07036">
    <property type="entry name" value="TPP_PYR_E1-PDHc-beta_like"/>
    <property type="match status" value="1"/>
</dbReference>
<feature type="domain" description="Transketolase-like pyrimidine-binding" evidence="4">
    <location>
        <begin position="12"/>
        <end position="197"/>
    </location>
</feature>
<organism evidence="5 6">
    <name type="scientific">Zhongshania borealis</name>
    <dbReference type="NCBI Taxonomy" id="889488"/>
    <lineage>
        <taxon>Bacteria</taxon>
        <taxon>Pseudomonadati</taxon>
        <taxon>Pseudomonadota</taxon>
        <taxon>Gammaproteobacteria</taxon>
        <taxon>Cellvibrionales</taxon>
        <taxon>Spongiibacteraceae</taxon>
        <taxon>Zhongshania</taxon>
    </lineage>
</organism>
<sequence length="343" mass="36890">MTNKIKGPSSIKTYREAINDALRQEMRRDPRVIILGEEVSGGAGCEGQDDAYGGVFGVTKGLMPEFGRERVIDTPISESAIIGAAAGAANNGLRPVAELMFFDFIGVCFDQIFNQAAKFRYMFGGKSRTPMVIRGTVGAGWRAGAQHSSMLHPVVTHIPGLKVVMPSNAYDAKGLLIQAIRDDDPVLFLEHKIMYDLACEVPDEAYAIPFGEAAFPREGTDVTIVAISNMVTRAIQAADELAKEGISCDVIDPRTVSPLDEESILESVAVTGRLVIVDEANERCSLAADISSIVAEKGFSSLRAPIRKVTAPHTPVPFSPVLEDAYVPSVERIIRAVKDVLGA</sequence>
<protein>
    <submittedName>
        <fullName evidence="5">Alpha-ketoacid dehydrogenase subunit beta</fullName>
    </submittedName>
</protein>
<dbReference type="InterPro" id="IPR009014">
    <property type="entry name" value="Transketo_C/PFOR_II"/>
</dbReference>
<accession>A0ABP7WR24</accession>
<dbReference type="Gene3D" id="3.40.50.970">
    <property type="match status" value="1"/>
</dbReference>
<dbReference type="SUPFAM" id="SSF52922">
    <property type="entry name" value="TK C-terminal domain-like"/>
    <property type="match status" value="1"/>
</dbReference>
<evidence type="ECO:0000259" key="4">
    <source>
        <dbReference type="SMART" id="SM00861"/>
    </source>
</evidence>
<keyword evidence="6" id="KW-1185">Reference proteome</keyword>
<dbReference type="Gene3D" id="3.40.50.920">
    <property type="match status" value="1"/>
</dbReference>
<comment type="caution">
    <text evidence="5">The sequence shown here is derived from an EMBL/GenBank/DDBJ whole genome shotgun (WGS) entry which is preliminary data.</text>
</comment>
<dbReference type="InterPro" id="IPR029061">
    <property type="entry name" value="THDP-binding"/>
</dbReference>
<evidence type="ECO:0000256" key="2">
    <source>
        <dbReference type="ARBA" id="ARBA00023002"/>
    </source>
</evidence>
<dbReference type="InterPro" id="IPR005475">
    <property type="entry name" value="Transketolase-like_Pyr-bd"/>
</dbReference>
<comment type="cofactor">
    <cofactor evidence="1">
        <name>thiamine diphosphate</name>
        <dbReference type="ChEBI" id="CHEBI:58937"/>
    </cofactor>
</comment>
<name>A0ABP7WR24_9GAMM</name>
<keyword evidence="2" id="KW-0560">Oxidoreductase</keyword>